<dbReference type="SUPFAM" id="SSF48452">
    <property type="entry name" value="TPR-like"/>
    <property type="match status" value="1"/>
</dbReference>
<dbReference type="AlphaFoldDB" id="A0A091IMB1"/>
<name>A0A091IMB1_CALAN</name>
<dbReference type="EMBL" id="KL218792">
    <property type="protein sequence ID" value="KFP08490.1"/>
    <property type="molecule type" value="Genomic_DNA"/>
</dbReference>
<reference evidence="1 2" key="1">
    <citation type="submission" date="2014-04" db="EMBL/GenBank/DDBJ databases">
        <title>Genome evolution of avian class.</title>
        <authorList>
            <person name="Zhang G."/>
            <person name="Li C."/>
        </authorList>
    </citation>
    <scope>NUCLEOTIDE SEQUENCE [LARGE SCALE GENOMIC DNA]</scope>
    <source>
        <strain evidence="1">BGI_N300</strain>
    </source>
</reference>
<gene>
    <name evidence="1" type="ORF">N300_06060</name>
</gene>
<dbReference type="InterPro" id="IPR011990">
    <property type="entry name" value="TPR-like_helical_dom_sf"/>
</dbReference>
<evidence type="ECO:0000313" key="1">
    <source>
        <dbReference type="EMBL" id="KFP08490.1"/>
    </source>
</evidence>
<evidence type="ECO:0000313" key="2">
    <source>
        <dbReference type="Proteomes" id="UP000054308"/>
    </source>
</evidence>
<feature type="non-terminal residue" evidence="1">
    <location>
        <position position="327"/>
    </location>
</feature>
<dbReference type="PANTHER" id="PTHR46533">
    <property type="entry name" value="ZINC FINGER MYND DOMAIN-CONTAINING PROTEIN 12"/>
    <property type="match status" value="1"/>
</dbReference>
<protein>
    <submittedName>
        <fullName evidence="1">Zinc finger MYND domain-containing protein 12</fullName>
    </submittedName>
</protein>
<dbReference type="InterPro" id="IPR053248">
    <property type="entry name" value="Zinc_finger_MYND_domain"/>
</dbReference>
<dbReference type="PANTHER" id="PTHR46533:SF1">
    <property type="entry name" value="ZINC FINGER MYND DOMAIN-CONTAINING PROTEIN 12"/>
    <property type="match status" value="1"/>
</dbReference>
<proteinExistence type="predicted"/>
<accession>A0A091IMB1</accession>
<keyword evidence="2" id="KW-1185">Reference proteome</keyword>
<dbReference type="Proteomes" id="UP000054308">
    <property type="component" value="Unassembled WGS sequence"/>
</dbReference>
<feature type="non-terminal residue" evidence="1">
    <location>
        <position position="1"/>
    </location>
</feature>
<sequence length="327" mass="36545">DVDHQQADWGSIHEQICPLLVPIRTPLPFLPSEEERKRGAEQLEERKKQLTSLAQSRSQELVLDGKAAEAIPAALHALRFSTELYGPDSVQLVPAYLVLALASTGKYCIGHLQEASKYLSQAEWIVLKTPDCSIAVQSKLQRGLGLLCVAKGNFEQALYHLANDIYLASSAFGLKSTEISGGYFHMANIFLHQDKMDIANSLYAEVTSIWHAFLLKSVQAQEQILKSQPEMSLLSQEREGSEGRMTRAQKAEAFQVLSAVLDIREQTLKQQPEETARVLHALAMLHYLNMDFPRAHKVGLKALDLLKQLPQQESLETIDHLLKLINS</sequence>
<dbReference type="Gene3D" id="1.25.40.10">
    <property type="entry name" value="Tetratricopeptide repeat domain"/>
    <property type="match status" value="2"/>
</dbReference>
<organism evidence="1 2">
    <name type="scientific">Calypte anna</name>
    <name type="common">Anna's hummingbird</name>
    <name type="synonym">Archilochus anna</name>
    <dbReference type="NCBI Taxonomy" id="9244"/>
    <lineage>
        <taxon>Eukaryota</taxon>
        <taxon>Metazoa</taxon>
        <taxon>Chordata</taxon>
        <taxon>Craniata</taxon>
        <taxon>Vertebrata</taxon>
        <taxon>Euteleostomi</taxon>
        <taxon>Archelosauria</taxon>
        <taxon>Archosauria</taxon>
        <taxon>Dinosauria</taxon>
        <taxon>Saurischia</taxon>
        <taxon>Theropoda</taxon>
        <taxon>Coelurosauria</taxon>
        <taxon>Aves</taxon>
        <taxon>Neognathae</taxon>
        <taxon>Neoaves</taxon>
        <taxon>Strisores</taxon>
        <taxon>Apodiformes</taxon>
        <taxon>Trochilidae</taxon>
        <taxon>Calypte</taxon>
    </lineage>
</organism>